<dbReference type="PROSITE" id="PS51257">
    <property type="entry name" value="PROKAR_LIPOPROTEIN"/>
    <property type="match status" value="1"/>
</dbReference>
<sequence length="446" mass="51710">MKTLNKLFTRNSTTISFMGIMCVALLISSCGGGVVKKEKANDWVEMGLKGQVKKMIEKNPKFSISQFYAFNEKGYFTEKGQISSWPTSKTVITEQYEYAPDGSLSAVSFFNNMSGALQTKRIYKDGLLTEEQTYASSYPTSELSSTKYYAYDQNGLLTKSWMNQDEQNCAEYECDKAGNILKMNGYSNGEVTETHKTVYEYDKHGNITRQEVYYRERKDDPRDKDGGIDYVEESKYDDNSRLLEHSNITYHFNSGKKENEIRQKSTTTYKYDEQDNVIEKSCVVYGYKDGKEQEPGSPAITTYIYTYDKHGNWTSRETQYNGKKQEMASRTYTYYGEAEPKFTTEDLVGAWDYYSEPTNKIEMVFKRDGTLIDYINFHSTGTYKINPEGTVITMQFTYDDGQESQTSKPMDFQIQEYTGDRLKLKLKETILYYDRKEKSENYDGEY</sequence>
<dbReference type="Gene3D" id="2.180.10.10">
    <property type="entry name" value="RHS repeat-associated core"/>
    <property type="match status" value="1"/>
</dbReference>
<proteinExistence type="predicted"/>
<evidence type="ECO:0000313" key="2">
    <source>
        <dbReference type="Proteomes" id="UP000600600"/>
    </source>
</evidence>
<organism evidence="1 2">
    <name type="scientific">Bacteroides difficilis</name>
    <dbReference type="NCBI Taxonomy" id="2763021"/>
    <lineage>
        <taxon>Bacteria</taxon>
        <taxon>Pseudomonadati</taxon>
        <taxon>Bacteroidota</taxon>
        <taxon>Bacteroidia</taxon>
        <taxon>Bacteroidales</taxon>
        <taxon>Bacteroidaceae</taxon>
        <taxon>Bacteroides</taxon>
    </lineage>
</organism>
<accession>A0ABR7CCZ5</accession>
<gene>
    <name evidence="1" type="ORF">H8S67_13480</name>
</gene>
<evidence type="ECO:0000313" key="1">
    <source>
        <dbReference type="EMBL" id="MBC5605679.1"/>
    </source>
</evidence>
<comment type="caution">
    <text evidence="1">The sequence shown here is derived from an EMBL/GenBank/DDBJ whole genome shotgun (WGS) entry which is preliminary data.</text>
</comment>
<protein>
    <submittedName>
        <fullName evidence="1">Uncharacterized protein</fullName>
    </submittedName>
</protein>
<dbReference type="Proteomes" id="UP000600600">
    <property type="component" value="Unassembled WGS sequence"/>
</dbReference>
<keyword evidence="2" id="KW-1185">Reference proteome</keyword>
<reference evidence="1 2" key="1">
    <citation type="submission" date="2020-08" db="EMBL/GenBank/DDBJ databases">
        <title>Genome public.</title>
        <authorList>
            <person name="Liu C."/>
            <person name="Sun Q."/>
        </authorList>
    </citation>
    <scope>NUCLEOTIDE SEQUENCE [LARGE SCALE GENOMIC DNA]</scope>
    <source>
        <strain evidence="1 2">M27</strain>
    </source>
</reference>
<dbReference type="EMBL" id="JACOOE010000006">
    <property type="protein sequence ID" value="MBC5605679.1"/>
    <property type="molecule type" value="Genomic_DNA"/>
</dbReference>
<dbReference type="RefSeq" id="WP_186967632.1">
    <property type="nucleotide sequence ID" value="NZ_JACOOE010000006.1"/>
</dbReference>
<name>A0ABR7CCZ5_9BACE</name>